<reference evidence="3 4" key="1">
    <citation type="submission" date="2018-01" db="EMBL/GenBank/DDBJ databases">
        <title>A novel member of the phylum Bacteroidetes isolated from glacier ice.</title>
        <authorList>
            <person name="Liu Q."/>
            <person name="Xin Y.-H."/>
        </authorList>
    </citation>
    <scope>NUCLEOTIDE SEQUENCE [LARGE SCALE GENOMIC DNA]</scope>
    <source>
        <strain evidence="3 4">RB1R16</strain>
    </source>
</reference>
<dbReference type="EMBL" id="PPSL01000006">
    <property type="protein sequence ID" value="PQJ09542.1"/>
    <property type="molecule type" value="Genomic_DNA"/>
</dbReference>
<name>A0A2S7SRK7_9BACT</name>
<sequence length="124" mass="13816">MIIFIAMKTCIVVSLVLFCSIVAEGQTSAVQLFHDKILYLNTDNPLTIVAEGYPCKSLTVSINNGTIKGRDGHYIAHPDSLNYNTIITIKAKTPKGIIELPQQYFWVRRLPGQIHGEVDSSIKR</sequence>
<comment type="caution">
    <text evidence="3">The sequence shown here is derived from an EMBL/GenBank/DDBJ whole genome shotgun (WGS) entry which is preliminary data.</text>
</comment>
<feature type="domain" description="Gliding motility-associated protein GldM second immunoglobulin-like" evidence="2">
    <location>
        <begin position="37"/>
        <end position="108"/>
    </location>
</feature>
<evidence type="ECO:0000256" key="1">
    <source>
        <dbReference type="SAM" id="SignalP"/>
    </source>
</evidence>
<dbReference type="Pfam" id="PF21602">
    <property type="entry name" value="GldM_3rd"/>
    <property type="match status" value="1"/>
</dbReference>
<evidence type="ECO:0000313" key="3">
    <source>
        <dbReference type="EMBL" id="PQJ09542.1"/>
    </source>
</evidence>
<gene>
    <name evidence="3" type="ORF">CJD36_020100</name>
</gene>
<proteinExistence type="predicted"/>
<dbReference type="InterPro" id="IPR048406">
    <property type="entry name" value="GldM_Ig-like-2"/>
</dbReference>
<protein>
    <recommendedName>
        <fullName evidence="2">Gliding motility-associated protein GldM second immunoglobulin-like domain-containing protein</fullName>
    </recommendedName>
</protein>
<keyword evidence="4" id="KW-1185">Reference proteome</keyword>
<evidence type="ECO:0000313" key="4">
    <source>
        <dbReference type="Proteomes" id="UP000239872"/>
    </source>
</evidence>
<accession>A0A2S7SRK7</accession>
<dbReference type="Proteomes" id="UP000239872">
    <property type="component" value="Unassembled WGS sequence"/>
</dbReference>
<organism evidence="3 4">
    <name type="scientific">Flavipsychrobacter stenotrophus</name>
    <dbReference type="NCBI Taxonomy" id="2077091"/>
    <lineage>
        <taxon>Bacteria</taxon>
        <taxon>Pseudomonadati</taxon>
        <taxon>Bacteroidota</taxon>
        <taxon>Chitinophagia</taxon>
        <taxon>Chitinophagales</taxon>
        <taxon>Chitinophagaceae</taxon>
        <taxon>Flavipsychrobacter</taxon>
    </lineage>
</organism>
<feature type="chain" id="PRO_5015497198" description="Gliding motility-associated protein GldM second immunoglobulin-like domain-containing protein" evidence="1">
    <location>
        <begin position="26"/>
        <end position="124"/>
    </location>
</feature>
<keyword evidence="1" id="KW-0732">Signal</keyword>
<dbReference type="AlphaFoldDB" id="A0A2S7SRK7"/>
<evidence type="ECO:0000259" key="2">
    <source>
        <dbReference type="Pfam" id="PF21602"/>
    </source>
</evidence>
<feature type="signal peptide" evidence="1">
    <location>
        <begin position="1"/>
        <end position="25"/>
    </location>
</feature>